<evidence type="ECO:0000313" key="3">
    <source>
        <dbReference type="Proteomes" id="UP001153069"/>
    </source>
</evidence>
<gene>
    <name evidence="2" type="ORF">SEMRO_808_G205450.1</name>
</gene>
<keyword evidence="3" id="KW-1185">Reference proteome</keyword>
<dbReference type="Proteomes" id="UP001153069">
    <property type="component" value="Unassembled WGS sequence"/>
</dbReference>
<evidence type="ECO:0000313" key="2">
    <source>
        <dbReference type="EMBL" id="CAB9516807.1"/>
    </source>
</evidence>
<proteinExistence type="predicted"/>
<organism evidence="2 3">
    <name type="scientific">Seminavis robusta</name>
    <dbReference type="NCBI Taxonomy" id="568900"/>
    <lineage>
        <taxon>Eukaryota</taxon>
        <taxon>Sar</taxon>
        <taxon>Stramenopiles</taxon>
        <taxon>Ochrophyta</taxon>
        <taxon>Bacillariophyta</taxon>
        <taxon>Bacillariophyceae</taxon>
        <taxon>Bacillariophycidae</taxon>
        <taxon>Naviculales</taxon>
        <taxon>Naviculaceae</taxon>
        <taxon>Seminavis</taxon>
    </lineage>
</organism>
<protein>
    <submittedName>
        <fullName evidence="2">Uncharacterized protein</fullName>
    </submittedName>
</protein>
<reference evidence="2" key="1">
    <citation type="submission" date="2020-06" db="EMBL/GenBank/DDBJ databases">
        <authorList>
            <consortium name="Plant Systems Biology data submission"/>
        </authorList>
    </citation>
    <scope>NUCLEOTIDE SEQUENCE</scope>
    <source>
        <strain evidence="2">D6</strain>
    </source>
</reference>
<dbReference type="AlphaFoldDB" id="A0A9N8HLB0"/>
<evidence type="ECO:0000256" key="1">
    <source>
        <dbReference type="SAM" id="MobiDB-lite"/>
    </source>
</evidence>
<accession>A0A9N8HLB0</accession>
<name>A0A9N8HLB0_9STRA</name>
<feature type="region of interest" description="Disordered" evidence="1">
    <location>
        <begin position="42"/>
        <end position="74"/>
    </location>
</feature>
<feature type="compositionally biased region" description="Low complexity" evidence="1">
    <location>
        <begin position="54"/>
        <end position="68"/>
    </location>
</feature>
<dbReference type="EMBL" id="CAICTM010000807">
    <property type="protein sequence ID" value="CAB9516807.1"/>
    <property type="molecule type" value="Genomic_DNA"/>
</dbReference>
<sequence>MSMSTMDGSHCLLDESKTTGLSYKDRYLADLVSLDIPQEIMKKATAKRPRDTSTSDSPTGSTSTASSATKKKKKPRIRLAILDDDDEVVHSTTTSTECVGSPLNDLRRSCPEVMCHIYAYLPLMDRFQLRHVDAFWWNDQTALFCQAPVGVYGHHNWELQEAWAYAKRYLEFDGTNPLSTKLYNPSTPLWAQWQKIPRICVTPQGMARFYSSKTQQYDIDVHHGKTYQELANLIAQGTFAHLKATKDYRTNLEKEIQTVNRVCRNKHKDMQKVERHILHANTTSNGFAMLFRLFQQHKRLTIYTTPFFRTTERRYHDLAKQKRFPYQFIVTNNDNQKEEKISLQSLRPGVKLCWKHPDTGTVTRQFLKQCERCHKWTDTVRAETCGKISHCHYRTDVCAKCTTKRTCVACGTDHCGICSRHAIVTCASPKCRHTLCSLESSSTTACGYVMPLPSHFETQADYWEWLVAEHRAPRRTSHVYCPHHKPDGALPLPPKAVALERQRRGEPIFVTTENTETND</sequence>
<comment type="caution">
    <text evidence="2">The sequence shown here is derived from an EMBL/GenBank/DDBJ whole genome shotgun (WGS) entry which is preliminary data.</text>
</comment>